<proteinExistence type="predicted"/>
<dbReference type="STRING" id="466.Lmac_0029"/>
<dbReference type="PANTHER" id="PTHR40031">
    <property type="entry name" value="HYPOTHETICAL MEMBRANE SPANNING PROTEIN"/>
    <property type="match status" value="1"/>
</dbReference>
<gene>
    <name evidence="2" type="ORF">Lmac_0029</name>
</gene>
<dbReference type="InterPro" id="IPR007404">
    <property type="entry name" value="YdjM-like"/>
</dbReference>
<reference evidence="2 3" key="1">
    <citation type="submission" date="2015-11" db="EMBL/GenBank/DDBJ databases">
        <title>Genomic analysis of 38 Legionella species identifies large and diverse effector repertoires.</title>
        <authorList>
            <person name="Burstein D."/>
            <person name="Amaro F."/>
            <person name="Zusman T."/>
            <person name="Lifshitz Z."/>
            <person name="Cohen O."/>
            <person name="Gilbert J.A."/>
            <person name="Pupko T."/>
            <person name="Shuman H.A."/>
            <person name="Segal G."/>
        </authorList>
    </citation>
    <scope>NUCLEOTIDE SEQUENCE [LARGE SCALE GENOMIC DNA]</scope>
    <source>
        <strain evidence="2 3">PX-1-G2-E2</strain>
    </source>
</reference>
<evidence type="ECO:0000313" key="3">
    <source>
        <dbReference type="Proteomes" id="UP000054908"/>
    </source>
</evidence>
<name>A0A0W0WI16_9GAMM</name>
<dbReference type="AlphaFoldDB" id="A0A0W0WI16"/>
<keyword evidence="1" id="KW-0812">Transmembrane</keyword>
<dbReference type="PATRIC" id="fig|466.6.peg.30"/>
<keyword evidence="1" id="KW-1133">Transmembrane helix</keyword>
<feature type="transmembrane region" description="Helical" evidence="1">
    <location>
        <begin position="59"/>
        <end position="80"/>
    </location>
</feature>
<dbReference type="PANTHER" id="PTHR40031:SF1">
    <property type="entry name" value="MEMBRANE-BOUND METAL-DEPENDENT HYDROLASE"/>
    <property type="match status" value="1"/>
</dbReference>
<dbReference type="OrthoDB" id="9781927at2"/>
<dbReference type="InterPro" id="IPR053170">
    <property type="entry name" value="Transcription_regulator"/>
</dbReference>
<dbReference type="EMBL" id="LNYL01000001">
    <property type="protein sequence ID" value="KTD31985.1"/>
    <property type="molecule type" value="Genomic_DNA"/>
</dbReference>
<evidence type="ECO:0000256" key="1">
    <source>
        <dbReference type="SAM" id="Phobius"/>
    </source>
</evidence>
<accession>A0A0W0WI16</accession>
<sequence length="319" mass="36481">MDPITHGALGAACAQALLHNKDKRNAWIVGGLAAMAPDLDILISSQSDPMLSLLYHRNFTHSFIFIPIGGLFVALALRLFKRFRRHWRFTLFAALIGYATHGLLDACTSYGTMLFWPFSDRRISWDIVSIIDPVVTIPLVLGVAWTVIHDDRRGVFYTLIFVGLFFLFNTFQHYRAITKMQTYLEQQHFQIKRLRAFPYLESSTLWRVTAEIDSHLYTADVETSLTQPSRLKLVGAFPLFLPSHLPQSVRESTSQMRDFTIFNWFCDGYVILAQQQPLRLADGRYLFNENPTVSLWGIEFLPGARHVTPLSLIPLEATK</sequence>
<dbReference type="Proteomes" id="UP000054908">
    <property type="component" value="Unassembled WGS sequence"/>
</dbReference>
<evidence type="ECO:0000313" key="2">
    <source>
        <dbReference type="EMBL" id="KTD31985.1"/>
    </source>
</evidence>
<dbReference type="RefSeq" id="WP_058450872.1">
    <property type="nucleotide sequence ID" value="NZ_CAAAIB010000003.1"/>
</dbReference>
<keyword evidence="1" id="KW-0472">Membrane</keyword>
<feature type="transmembrane region" description="Helical" evidence="1">
    <location>
        <begin position="154"/>
        <end position="171"/>
    </location>
</feature>
<protein>
    <submittedName>
        <fullName evidence="2">Integral membrane protein</fullName>
    </submittedName>
</protein>
<keyword evidence="3" id="KW-1185">Reference proteome</keyword>
<organism evidence="2 3">
    <name type="scientific">Legionella maceachernii</name>
    <dbReference type="NCBI Taxonomy" id="466"/>
    <lineage>
        <taxon>Bacteria</taxon>
        <taxon>Pseudomonadati</taxon>
        <taxon>Pseudomonadota</taxon>
        <taxon>Gammaproteobacteria</taxon>
        <taxon>Legionellales</taxon>
        <taxon>Legionellaceae</taxon>
        <taxon>Legionella</taxon>
    </lineage>
</organism>
<feature type="transmembrane region" description="Helical" evidence="1">
    <location>
        <begin position="123"/>
        <end position="148"/>
    </location>
</feature>
<dbReference type="Pfam" id="PF04307">
    <property type="entry name" value="YdjM"/>
    <property type="match status" value="1"/>
</dbReference>
<comment type="caution">
    <text evidence="2">The sequence shown here is derived from an EMBL/GenBank/DDBJ whole genome shotgun (WGS) entry which is preliminary data.</text>
</comment>